<name>A0A5E4MHL2_9HEMI</name>
<evidence type="ECO:0000313" key="1">
    <source>
        <dbReference type="EMBL" id="VVC31026.1"/>
    </source>
</evidence>
<evidence type="ECO:0000313" key="2">
    <source>
        <dbReference type="Proteomes" id="UP000325440"/>
    </source>
</evidence>
<gene>
    <name evidence="1" type="ORF">CINCED_3A007168</name>
</gene>
<sequence>MTDAIEKINRIDPLVTLETELDKIDYSKFQAESKNVGTSTGQTMYVDFGRIDFVINEKKIDRTLIYSLKEGVQFNKSNSDNIFDNLWKDHYENPHISNGQKTASYKEEFEKFYNIGKELAARLPIANDKNRYYRLFAKEIFKEMFKYTNDETSIPNDAILDELITNCNQGGYIGALYSDNKPYYHLMVTHNLMVNSNPILHINCKTQDNVIVSLNEKVTITPIGIKKKICDFSSSLNFTLESKDGKNITCKDGKFSLAVPTRLKSYNVNNKNFFYAIRDCFQKLCEKFGLCRRKIERSFSQMSESGHLDNIRTPTTLIMCRPRSNTI</sequence>
<dbReference type="OrthoDB" id="10254947at2759"/>
<proteinExistence type="predicted"/>
<keyword evidence="2" id="KW-1185">Reference proteome</keyword>
<protein>
    <submittedName>
        <fullName evidence="1">Uncharacterized protein</fullName>
    </submittedName>
</protein>
<dbReference type="EMBL" id="CABPRJ010000562">
    <property type="protein sequence ID" value="VVC31026.1"/>
    <property type="molecule type" value="Genomic_DNA"/>
</dbReference>
<accession>A0A5E4MHL2</accession>
<organism evidence="1 2">
    <name type="scientific">Cinara cedri</name>
    <dbReference type="NCBI Taxonomy" id="506608"/>
    <lineage>
        <taxon>Eukaryota</taxon>
        <taxon>Metazoa</taxon>
        <taxon>Ecdysozoa</taxon>
        <taxon>Arthropoda</taxon>
        <taxon>Hexapoda</taxon>
        <taxon>Insecta</taxon>
        <taxon>Pterygota</taxon>
        <taxon>Neoptera</taxon>
        <taxon>Paraneoptera</taxon>
        <taxon>Hemiptera</taxon>
        <taxon>Sternorrhyncha</taxon>
        <taxon>Aphidomorpha</taxon>
        <taxon>Aphidoidea</taxon>
        <taxon>Aphididae</taxon>
        <taxon>Lachninae</taxon>
        <taxon>Cinara</taxon>
    </lineage>
</organism>
<reference evidence="1 2" key="1">
    <citation type="submission" date="2019-08" db="EMBL/GenBank/DDBJ databases">
        <authorList>
            <person name="Alioto T."/>
            <person name="Alioto T."/>
            <person name="Gomez Garrido J."/>
        </authorList>
    </citation>
    <scope>NUCLEOTIDE SEQUENCE [LARGE SCALE GENOMIC DNA]</scope>
</reference>
<dbReference type="AlphaFoldDB" id="A0A5E4MHL2"/>
<dbReference type="Proteomes" id="UP000325440">
    <property type="component" value="Unassembled WGS sequence"/>
</dbReference>